<proteinExistence type="predicted"/>
<dbReference type="EMBL" id="FOTC01000002">
    <property type="protein sequence ID" value="SFL02974.1"/>
    <property type="molecule type" value="Genomic_DNA"/>
</dbReference>
<accession>A0A1I4EAX7</accession>
<evidence type="ECO:0000313" key="2">
    <source>
        <dbReference type="EMBL" id="SFL02974.1"/>
    </source>
</evidence>
<dbReference type="AlphaFoldDB" id="A0A1I4EAX7"/>
<evidence type="ECO:0000313" key="3">
    <source>
        <dbReference type="Proteomes" id="UP000199607"/>
    </source>
</evidence>
<feature type="transmembrane region" description="Helical" evidence="1">
    <location>
        <begin position="32"/>
        <end position="50"/>
    </location>
</feature>
<reference evidence="3" key="1">
    <citation type="submission" date="2016-10" db="EMBL/GenBank/DDBJ databases">
        <authorList>
            <person name="Varghese N."/>
            <person name="Submissions S."/>
        </authorList>
    </citation>
    <scope>NUCLEOTIDE SEQUENCE [LARGE SCALE GENOMIC DNA]</scope>
    <source>
        <strain evidence="3">CGMCC 1.7738</strain>
    </source>
</reference>
<name>A0A1I4EAX7_9EURY</name>
<sequence length="57" mass="6242">MDRRRLKILIGFAMVSLGLIQAGSFAVGGEMIFSFLGLVYAIIGVAYLWTEVYSPAE</sequence>
<keyword evidence="1" id="KW-0812">Transmembrane</keyword>
<keyword evidence="1" id="KW-1133">Transmembrane helix</keyword>
<gene>
    <name evidence="2" type="ORF">SAMN04487950_2046</name>
</gene>
<keyword evidence="3" id="KW-1185">Reference proteome</keyword>
<protein>
    <submittedName>
        <fullName evidence="2">Uncharacterized protein</fullName>
    </submittedName>
</protein>
<dbReference type="Proteomes" id="UP000199607">
    <property type="component" value="Unassembled WGS sequence"/>
</dbReference>
<organism evidence="2 3">
    <name type="scientific">Halogranum rubrum</name>
    <dbReference type="NCBI Taxonomy" id="553466"/>
    <lineage>
        <taxon>Archaea</taxon>
        <taxon>Methanobacteriati</taxon>
        <taxon>Methanobacteriota</taxon>
        <taxon>Stenosarchaea group</taxon>
        <taxon>Halobacteria</taxon>
        <taxon>Halobacteriales</taxon>
        <taxon>Haloferacaceae</taxon>
    </lineage>
</organism>
<keyword evidence="1" id="KW-0472">Membrane</keyword>
<evidence type="ECO:0000256" key="1">
    <source>
        <dbReference type="SAM" id="Phobius"/>
    </source>
</evidence>